<proteinExistence type="predicted"/>
<accession>A0A0Q9XNM2</accession>
<sequence length="185" mass="21354">MAEYREIITKAVVAKGRKFTKANYTISPPHHPSSILGCWIINHKYEARKVGKKEVEVSGSFDMNVWYSHHDNTKTSVATERVDYRDILKLHYKDPDCMDDRQVLANVLQQPNCVEAVISKKGRNKILVTTEREFQVDVIGETKVCVEVHYDKCSDDDDYDLHEELSDSELEDINTEFLTADEEKD</sequence>
<organism evidence="1 2">
    <name type="scientific">Lederbergia galactosidilytica</name>
    <dbReference type="NCBI Taxonomy" id="217031"/>
    <lineage>
        <taxon>Bacteria</taxon>
        <taxon>Bacillati</taxon>
        <taxon>Bacillota</taxon>
        <taxon>Bacilli</taxon>
        <taxon>Bacillales</taxon>
        <taxon>Bacillaceae</taxon>
        <taxon>Lederbergia</taxon>
    </lineage>
</organism>
<protein>
    <submittedName>
        <fullName evidence="1">Spore coat protein</fullName>
    </submittedName>
</protein>
<keyword evidence="1" id="KW-0946">Virion</keyword>
<dbReference type="Proteomes" id="UP000053881">
    <property type="component" value="Unassembled WGS sequence"/>
</dbReference>
<dbReference type="Pfam" id="PF10628">
    <property type="entry name" value="CotE"/>
    <property type="match status" value="1"/>
</dbReference>
<dbReference type="PATRIC" id="fig|217031.4.peg.7178"/>
<evidence type="ECO:0000313" key="1">
    <source>
        <dbReference type="EMBL" id="KRG09725.1"/>
    </source>
</evidence>
<dbReference type="InterPro" id="IPR018901">
    <property type="entry name" value="Spore_coat_CotE"/>
</dbReference>
<comment type="caution">
    <text evidence="1">The sequence shown here is derived from an EMBL/GenBank/DDBJ whole genome shotgun (WGS) entry which is preliminary data.</text>
</comment>
<name>A0A0Q9XNM2_9BACI</name>
<reference evidence="1 2" key="1">
    <citation type="submission" date="2015-06" db="EMBL/GenBank/DDBJ databases">
        <title>Genome sequencing project of Bacillus galactosidilyticus PL133.</title>
        <authorList>
            <person name="Gaiero J."/>
            <person name="Nicol R."/>
            <person name="Habash M."/>
        </authorList>
    </citation>
    <scope>NUCLEOTIDE SEQUENCE [LARGE SCALE GENOMIC DNA]</scope>
    <source>
        <strain evidence="1 2">PL133</strain>
    </source>
</reference>
<gene>
    <name evidence="1" type="ORF">ACA29_21130</name>
</gene>
<dbReference type="AlphaFoldDB" id="A0A0Q9XNM2"/>
<keyword evidence="1" id="KW-0167">Capsid protein</keyword>
<evidence type="ECO:0000313" key="2">
    <source>
        <dbReference type="Proteomes" id="UP000053881"/>
    </source>
</evidence>
<dbReference type="EMBL" id="LGPB01000137">
    <property type="protein sequence ID" value="KRG09725.1"/>
    <property type="molecule type" value="Genomic_DNA"/>
</dbReference>